<reference evidence="12 13" key="1">
    <citation type="journal article" date="2010" name="Nature">
        <title>Genome sequencing and analysis of the model grass Brachypodium distachyon.</title>
        <authorList>
            <consortium name="International Brachypodium Initiative"/>
        </authorList>
    </citation>
    <scope>NUCLEOTIDE SEQUENCE [LARGE SCALE GENOMIC DNA]</scope>
    <source>
        <strain evidence="12">Bd21</strain>
        <strain evidence="13">cv. Bd21</strain>
    </source>
</reference>
<dbReference type="GO" id="GO:0016020">
    <property type="term" value="C:membrane"/>
    <property type="evidence" value="ECO:0000318"/>
    <property type="project" value="GO_Central"/>
</dbReference>
<evidence type="ECO:0000256" key="10">
    <source>
        <dbReference type="RuleBase" id="RU910715"/>
    </source>
</evidence>
<dbReference type="RefSeq" id="XP_010233178.1">
    <property type="nucleotide sequence ID" value="XM_010234876.2"/>
</dbReference>
<feature type="transmembrane region" description="Helical" evidence="10">
    <location>
        <begin position="144"/>
        <end position="164"/>
    </location>
</feature>
<dbReference type="InterPro" id="IPR004316">
    <property type="entry name" value="SWEET_rpt"/>
</dbReference>
<keyword evidence="8 10" id="KW-1133">Transmembrane helix</keyword>
<dbReference type="AlphaFoldDB" id="A0A2K2D9N4"/>
<dbReference type="GO" id="GO:0005886">
    <property type="term" value="C:plasma membrane"/>
    <property type="evidence" value="ECO:0007669"/>
    <property type="project" value="UniProtKB-SubCell"/>
</dbReference>
<feature type="transmembrane region" description="Helical" evidence="10">
    <location>
        <begin position="20"/>
        <end position="38"/>
    </location>
</feature>
<feature type="region of interest" description="Disordered" evidence="11">
    <location>
        <begin position="238"/>
        <end position="300"/>
    </location>
</feature>
<dbReference type="GO" id="GO:0051119">
    <property type="term" value="F:sugar transmembrane transporter activity"/>
    <property type="evidence" value="ECO:0000318"/>
    <property type="project" value="GO_Central"/>
</dbReference>
<protein>
    <recommendedName>
        <fullName evidence="10">Bidirectional sugar transporter SWEET</fullName>
    </recommendedName>
</protein>
<feature type="transmembrane region" description="Helical" evidence="10">
    <location>
        <begin position="204"/>
        <end position="225"/>
    </location>
</feature>
<evidence type="ECO:0000256" key="3">
    <source>
        <dbReference type="ARBA" id="ARBA00022448"/>
    </source>
</evidence>
<comment type="similarity">
    <text evidence="2 10">Belongs to the SWEET sugar transporter family.</text>
</comment>
<evidence type="ECO:0000256" key="2">
    <source>
        <dbReference type="ARBA" id="ARBA00007809"/>
    </source>
</evidence>
<organism evidence="12">
    <name type="scientific">Brachypodium distachyon</name>
    <name type="common">Purple false brome</name>
    <name type="synonym">Trachynia distachya</name>
    <dbReference type="NCBI Taxonomy" id="15368"/>
    <lineage>
        <taxon>Eukaryota</taxon>
        <taxon>Viridiplantae</taxon>
        <taxon>Streptophyta</taxon>
        <taxon>Embryophyta</taxon>
        <taxon>Tracheophyta</taxon>
        <taxon>Spermatophyta</taxon>
        <taxon>Magnoliopsida</taxon>
        <taxon>Liliopsida</taxon>
        <taxon>Poales</taxon>
        <taxon>Poaceae</taxon>
        <taxon>BOP clade</taxon>
        <taxon>Pooideae</taxon>
        <taxon>Stipodae</taxon>
        <taxon>Brachypodieae</taxon>
        <taxon>Brachypodium</taxon>
    </lineage>
</organism>
<evidence type="ECO:0000256" key="6">
    <source>
        <dbReference type="ARBA" id="ARBA00022692"/>
    </source>
</evidence>
<evidence type="ECO:0000256" key="5">
    <source>
        <dbReference type="ARBA" id="ARBA00022597"/>
    </source>
</evidence>
<dbReference type="GO" id="GO:0008643">
    <property type="term" value="P:carbohydrate transport"/>
    <property type="evidence" value="ECO:0000318"/>
    <property type="project" value="GO_Central"/>
</dbReference>
<keyword evidence="9 10" id="KW-0472">Membrane</keyword>
<accession>A0A2K2D9N4</accession>
<keyword evidence="6 10" id="KW-0812">Transmembrane</keyword>
<evidence type="ECO:0000313" key="13">
    <source>
        <dbReference type="EnsemblPlants" id="PNT70985"/>
    </source>
</evidence>
<feature type="transmembrane region" description="Helical" evidence="10">
    <location>
        <begin position="114"/>
        <end position="132"/>
    </location>
</feature>
<evidence type="ECO:0000256" key="7">
    <source>
        <dbReference type="ARBA" id="ARBA00022737"/>
    </source>
</evidence>
<keyword evidence="7" id="KW-0677">Repeat</keyword>
<dbReference type="KEGG" id="bdi:104583133"/>
<dbReference type="EnsemblPlants" id="PNT70985">
    <property type="protein sequence ID" value="PNT70985"/>
    <property type="gene ID" value="BRADI_2g20931v3"/>
</dbReference>
<feature type="transmembrane region" description="Helical" evidence="10">
    <location>
        <begin position="58"/>
        <end position="76"/>
    </location>
</feature>
<evidence type="ECO:0000313" key="12">
    <source>
        <dbReference type="EMBL" id="PNT70985.1"/>
    </source>
</evidence>
<dbReference type="EMBL" id="CM000881">
    <property type="protein sequence ID" value="PNT70985.1"/>
    <property type="molecule type" value="Genomic_DNA"/>
</dbReference>
<feature type="transmembrane region" description="Helical" evidence="10">
    <location>
        <begin position="82"/>
        <end position="102"/>
    </location>
</feature>
<keyword evidence="4" id="KW-1003">Cell membrane</keyword>
<keyword evidence="5 10" id="KW-0762">Sugar transport</keyword>
<dbReference type="PANTHER" id="PTHR10791">
    <property type="entry name" value="RAG1-ACTIVATING PROTEIN 1"/>
    <property type="match status" value="1"/>
</dbReference>
<feature type="compositionally biased region" description="Acidic residues" evidence="11">
    <location>
        <begin position="247"/>
        <end position="256"/>
    </location>
</feature>
<comment type="subcellular location">
    <subcellularLocation>
        <location evidence="1 10">Cell membrane</location>
        <topology evidence="1 10">Multi-pass membrane protein</topology>
    </subcellularLocation>
</comment>
<dbReference type="Gene3D" id="1.20.1280.290">
    <property type="match status" value="2"/>
</dbReference>
<evidence type="ECO:0000313" key="14">
    <source>
        <dbReference type="Proteomes" id="UP000008810"/>
    </source>
</evidence>
<dbReference type="OrthoDB" id="409725at2759"/>
<dbReference type="PANTHER" id="PTHR10791:SF214">
    <property type="entry name" value="BIDIRECTIONAL SUGAR TRANSPORTER SWEET"/>
    <property type="match status" value="1"/>
</dbReference>
<keyword evidence="3 10" id="KW-0813">Transport</keyword>
<keyword evidence="14" id="KW-1185">Reference proteome</keyword>
<evidence type="ECO:0000256" key="11">
    <source>
        <dbReference type="SAM" id="MobiDB-lite"/>
    </source>
</evidence>
<comment type="function">
    <text evidence="10">Mediates both low-affinity uptake and efflux of sugar across the membrane.</text>
</comment>
<evidence type="ECO:0000256" key="8">
    <source>
        <dbReference type="ARBA" id="ARBA00022989"/>
    </source>
</evidence>
<dbReference type="InterPro" id="IPR047664">
    <property type="entry name" value="SWEET"/>
</dbReference>
<dbReference type="Pfam" id="PF03083">
    <property type="entry name" value="MtN3_slv"/>
    <property type="match status" value="2"/>
</dbReference>
<reference evidence="12" key="2">
    <citation type="submission" date="2017-06" db="EMBL/GenBank/DDBJ databases">
        <title>WGS assembly of Brachypodium distachyon.</title>
        <authorList>
            <consortium name="The International Brachypodium Initiative"/>
            <person name="Lucas S."/>
            <person name="Harmon-Smith M."/>
            <person name="Lail K."/>
            <person name="Tice H."/>
            <person name="Grimwood J."/>
            <person name="Bruce D."/>
            <person name="Barry K."/>
            <person name="Shu S."/>
            <person name="Lindquist E."/>
            <person name="Wang M."/>
            <person name="Pitluck S."/>
            <person name="Vogel J.P."/>
            <person name="Garvin D.F."/>
            <person name="Mockler T.C."/>
            <person name="Schmutz J."/>
            <person name="Rokhsar D."/>
            <person name="Bevan M.W."/>
        </authorList>
    </citation>
    <scope>NUCLEOTIDE SEQUENCE</scope>
    <source>
        <strain evidence="12">Bd21</strain>
    </source>
</reference>
<gene>
    <name evidence="13" type="primary">LOC104583133</name>
    <name evidence="12" type="ORF">BRADI_2g20931v3</name>
</gene>
<dbReference type="GeneID" id="104583133"/>
<evidence type="ECO:0000256" key="4">
    <source>
        <dbReference type="ARBA" id="ARBA00022475"/>
    </source>
</evidence>
<feature type="transmembrane region" description="Helical" evidence="10">
    <location>
        <begin position="176"/>
        <end position="198"/>
    </location>
</feature>
<dbReference type="Gramene" id="PNT70985">
    <property type="protein sequence ID" value="PNT70985"/>
    <property type="gene ID" value="BRADI_2g20931v3"/>
</dbReference>
<evidence type="ECO:0000256" key="1">
    <source>
        <dbReference type="ARBA" id="ARBA00004651"/>
    </source>
</evidence>
<reference evidence="13" key="3">
    <citation type="submission" date="2018-08" db="UniProtKB">
        <authorList>
            <consortium name="EnsemblPlants"/>
        </authorList>
    </citation>
    <scope>IDENTIFICATION</scope>
    <source>
        <strain evidence="13">cv. Bd21</strain>
    </source>
</reference>
<proteinExistence type="inferred from homology"/>
<dbReference type="Proteomes" id="UP000008810">
    <property type="component" value="Chromosome 2"/>
</dbReference>
<evidence type="ECO:0000256" key="9">
    <source>
        <dbReference type="ARBA" id="ARBA00023136"/>
    </source>
</evidence>
<name>A0A2K2D9N4_BRADI</name>
<sequence length="300" mass="33058">MEPAGAMEPAGQDTPAELTPAQTAVLILGYLSTFYVLLAPLKTIRAIKAAGAVGQETATMYLCVLCNSLVWLLYGVGADDKAIMGINGIGVLFQAYFLYVFIRASTDRFKQCSYVAMVLAASASVAIYVYVFPFIPDPKDRKKAFGQAGIFSGLAMYCGSWGRFRTVWRKGNVVRDLDLNVVVSSLLNGICWSIYAMLIDDDLLLTPNAVGIGLAEFQLGVYAWYYYMGSNDNNGDGGDDNINLLRDDDDEEEDDDHNNRRDDEEDDGDNNNRHDGGDDDNEEELLAPGRQATYRIQTIE</sequence>